<dbReference type="AlphaFoldDB" id="A0A1Q8CS07"/>
<dbReference type="PANTHER" id="PTHR12001:SF69">
    <property type="entry name" value="ALL TRANS-POLYPRENYL-DIPHOSPHATE SYNTHASE PDSS1"/>
    <property type="match status" value="1"/>
</dbReference>
<keyword evidence="9" id="KW-1185">Reference proteome</keyword>
<comment type="cofactor">
    <cofactor evidence="1">
        <name>Mg(2+)</name>
        <dbReference type="ChEBI" id="CHEBI:18420"/>
    </cofactor>
</comment>
<keyword evidence="4" id="KW-0479">Metal-binding</keyword>
<dbReference type="PANTHER" id="PTHR12001">
    <property type="entry name" value="GERANYLGERANYL PYROPHOSPHATE SYNTHASE"/>
    <property type="match status" value="1"/>
</dbReference>
<name>A0A1Q8CS07_9PSEU</name>
<comment type="similarity">
    <text evidence="2 6">Belongs to the FPP/GGPP synthase family.</text>
</comment>
<organism evidence="8 9">
    <name type="scientific">Actinophytocola xanthii</name>
    <dbReference type="NCBI Taxonomy" id="1912961"/>
    <lineage>
        <taxon>Bacteria</taxon>
        <taxon>Bacillati</taxon>
        <taxon>Actinomycetota</taxon>
        <taxon>Actinomycetes</taxon>
        <taxon>Pseudonocardiales</taxon>
        <taxon>Pseudonocardiaceae</taxon>
    </lineage>
</organism>
<evidence type="ECO:0000256" key="7">
    <source>
        <dbReference type="SAM" id="MobiDB-lite"/>
    </source>
</evidence>
<dbReference type="STRING" id="1912961.BU204_13540"/>
<keyword evidence="3 6" id="KW-0808">Transferase</keyword>
<dbReference type="InterPro" id="IPR033749">
    <property type="entry name" value="Polyprenyl_synt_CS"/>
</dbReference>
<dbReference type="SFLD" id="SFLDS00005">
    <property type="entry name" value="Isoprenoid_Synthase_Type_I"/>
    <property type="match status" value="1"/>
</dbReference>
<proteinExistence type="inferred from homology"/>
<accession>A0A1Q8CS07</accession>
<dbReference type="Proteomes" id="UP000185596">
    <property type="component" value="Unassembled WGS sequence"/>
</dbReference>
<dbReference type="SUPFAM" id="SSF48576">
    <property type="entry name" value="Terpenoid synthases"/>
    <property type="match status" value="1"/>
</dbReference>
<keyword evidence="5" id="KW-0460">Magnesium</keyword>
<dbReference type="GO" id="GO:0004659">
    <property type="term" value="F:prenyltransferase activity"/>
    <property type="evidence" value="ECO:0007669"/>
    <property type="project" value="InterPro"/>
</dbReference>
<sequence>MAPSRERVEPDSGVSRRTEDLGHAQAMGITLDTEIRDRLSEVEERLRKVLADAEHQAVASGTSYLIAAGGKRVRPRLALLGAQFGDPENPRVIDAAVITELVHVATLHHDDVMDGAQRRHGVPTANALWGNGMAVLLGDLLLARAAELGADLGLRALRLQTTTLARLVRGQLLEAAGPQSGKDPMEHALGVMADKSSSLISMAVELGAQVAGADELTCAALARFGEHLGLAFQISDDVIDICSPATESGKTPGTDLREGVVTVPVLHALAADGPAADRLRTILARGPVTDPDLHAEALGLLRASPGMLAARADVDRHVQAAREELMALPAIPARAALDGLAGFVRTRNA</sequence>
<evidence type="ECO:0000256" key="1">
    <source>
        <dbReference type="ARBA" id="ARBA00001946"/>
    </source>
</evidence>
<feature type="compositionally biased region" description="Basic and acidic residues" evidence="7">
    <location>
        <begin position="1"/>
        <end position="22"/>
    </location>
</feature>
<evidence type="ECO:0008006" key="10">
    <source>
        <dbReference type="Google" id="ProtNLM"/>
    </source>
</evidence>
<dbReference type="GO" id="GO:0008299">
    <property type="term" value="P:isoprenoid biosynthetic process"/>
    <property type="evidence" value="ECO:0007669"/>
    <property type="project" value="InterPro"/>
</dbReference>
<reference evidence="8 9" key="1">
    <citation type="submission" date="2016-12" db="EMBL/GenBank/DDBJ databases">
        <title>The draft genome sequence of Actinophytocola sp. 11-183.</title>
        <authorList>
            <person name="Wang W."/>
            <person name="Yuan L."/>
        </authorList>
    </citation>
    <scope>NUCLEOTIDE SEQUENCE [LARGE SCALE GENOMIC DNA]</scope>
    <source>
        <strain evidence="8 9">11-183</strain>
    </source>
</reference>
<dbReference type="Gene3D" id="1.10.600.10">
    <property type="entry name" value="Farnesyl Diphosphate Synthase"/>
    <property type="match status" value="1"/>
</dbReference>
<feature type="region of interest" description="Disordered" evidence="7">
    <location>
        <begin position="1"/>
        <end position="25"/>
    </location>
</feature>
<evidence type="ECO:0000256" key="4">
    <source>
        <dbReference type="ARBA" id="ARBA00022723"/>
    </source>
</evidence>
<evidence type="ECO:0000256" key="6">
    <source>
        <dbReference type="RuleBase" id="RU004466"/>
    </source>
</evidence>
<gene>
    <name evidence="8" type="ORF">BU204_13540</name>
</gene>
<dbReference type="EMBL" id="MSIE01000021">
    <property type="protein sequence ID" value="OLF17138.1"/>
    <property type="molecule type" value="Genomic_DNA"/>
</dbReference>
<evidence type="ECO:0000256" key="5">
    <source>
        <dbReference type="ARBA" id="ARBA00022842"/>
    </source>
</evidence>
<evidence type="ECO:0000313" key="8">
    <source>
        <dbReference type="EMBL" id="OLF17138.1"/>
    </source>
</evidence>
<dbReference type="InterPro" id="IPR000092">
    <property type="entry name" value="Polyprenyl_synt"/>
</dbReference>
<comment type="caution">
    <text evidence="8">The sequence shown here is derived from an EMBL/GenBank/DDBJ whole genome shotgun (WGS) entry which is preliminary data.</text>
</comment>
<evidence type="ECO:0000256" key="2">
    <source>
        <dbReference type="ARBA" id="ARBA00006706"/>
    </source>
</evidence>
<dbReference type="InterPro" id="IPR008949">
    <property type="entry name" value="Isoprenoid_synthase_dom_sf"/>
</dbReference>
<dbReference type="Pfam" id="PF00348">
    <property type="entry name" value="polyprenyl_synt"/>
    <property type="match status" value="1"/>
</dbReference>
<dbReference type="PROSITE" id="PS00444">
    <property type="entry name" value="POLYPRENYL_SYNTHASE_2"/>
    <property type="match status" value="1"/>
</dbReference>
<dbReference type="CDD" id="cd00685">
    <property type="entry name" value="Trans_IPPS_HT"/>
    <property type="match status" value="1"/>
</dbReference>
<evidence type="ECO:0000256" key="3">
    <source>
        <dbReference type="ARBA" id="ARBA00022679"/>
    </source>
</evidence>
<protein>
    <recommendedName>
        <fullName evidence="10">Geranylgeranyl pyrophosphate synthase</fullName>
    </recommendedName>
</protein>
<dbReference type="GO" id="GO:0046872">
    <property type="term" value="F:metal ion binding"/>
    <property type="evidence" value="ECO:0007669"/>
    <property type="project" value="UniProtKB-KW"/>
</dbReference>
<evidence type="ECO:0000313" key="9">
    <source>
        <dbReference type="Proteomes" id="UP000185596"/>
    </source>
</evidence>